<dbReference type="Pfam" id="PF18856">
    <property type="entry name" value="baeRF_family12"/>
    <property type="match status" value="1"/>
</dbReference>
<evidence type="ECO:0000256" key="1">
    <source>
        <dbReference type="SAM" id="MobiDB-lite"/>
    </source>
</evidence>
<accession>A0A369TAX6</accession>
<protein>
    <submittedName>
        <fullName evidence="2">Host attachment protein</fullName>
    </submittedName>
</protein>
<reference evidence="2 3" key="1">
    <citation type="submission" date="2018-07" db="EMBL/GenBank/DDBJ databases">
        <title>Venubactetium sediminum gen. nov., sp. nov., isolated from a marine solar saltern.</title>
        <authorList>
            <person name="Wang S."/>
        </authorList>
    </citation>
    <scope>NUCLEOTIDE SEQUENCE [LARGE SCALE GENOMIC DNA]</scope>
    <source>
        <strain evidence="2 3">WD2A32</strain>
    </source>
</reference>
<keyword evidence="3" id="KW-1185">Reference proteome</keyword>
<proteinExistence type="predicted"/>
<organism evidence="2 3">
    <name type="scientific">Ferruginivarius sediminum</name>
    <dbReference type="NCBI Taxonomy" id="2661937"/>
    <lineage>
        <taxon>Bacteria</taxon>
        <taxon>Pseudomonadati</taxon>
        <taxon>Pseudomonadota</taxon>
        <taxon>Alphaproteobacteria</taxon>
        <taxon>Rhodospirillales</taxon>
        <taxon>Rhodospirillaceae</taxon>
        <taxon>Ferruginivarius</taxon>
    </lineage>
</organism>
<dbReference type="AlphaFoldDB" id="A0A369TAX6"/>
<dbReference type="InterPro" id="IPR041374">
    <property type="entry name" value="BaeRF_family12"/>
</dbReference>
<dbReference type="RefSeq" id="WP_114581577.1">
    <property type="nucleotide sequence ID" value="NZ_QPMH01000005.1"/>
</dbReference>
<dbReference type="Proteomes" id="UP000253941">
    <property type="component" value="Unassembled WGS sequence"/>
</dbReference>
<gene>
    <name evidence="2" type="ORF">DRB17_07470</name>
</gene>
<dbReference type="EMBL" id="QPMH01000005">
    <property type="protein sequence ID" value="RDD62481.1"/>
    <property type="molecule type" value="Genomic_DNA"/>
</dbReference>
<evidence type="ECO:0000313" key="2">
    <source>
        <dbReference type="EMBL" id="RDD62481.1"/>
    </source>
</evidence>
<sequence>MKPVRTCIVVADGARARFLMNEGPGKGLKPAALSRELHQDLPPNREIVTDKPGRSSDPGGTTRHGFAPKVDWHEFEKERFAHHVARILDKSRMQGDFDRLILVAPPKTLGSLRDELPKQTREMVYRELDKDLTNLNVQSLESHLGDVLAV</sequence>
<evidence type="ECO:0000313" key="3">
    <source>
        <dbReference type="Proteomes" id="UP000253941"/>
    </source>
</evidence>
<comment type="caution">
    <text evidence="2">The sequence shown here is derived from an EMBL/GenBank/DDBJ whole genome shotgun (WGS) entry which is preliminary data.</text>
</comment>
<name>A0A369TAX6_9PROT</name>
<feature type="region of interest" description="Disordered" evidence="1">
    <location>
        <begin position="40"/>
        <end position="66"/>
    </location>
</feature>